<dbReference type="SUPFAM" id="SSF53098">
    <property type="entry name" value="Ribonuclease H-like"/>
    <property type="match status" value="1"/>
</dbReference>
<dbReference type="Gramene" id="PRQ56849">
    <property type="protein sequence ID" value="PRQ56849"/>
    <property type="gene ID" value="RchiOBHm_Chr1g0341811"/>
</dbReference>
<dbReference type="PANTHER" id="PTHR46481:SF2">
    <property type="entry name" value="BED-TYPE DOMAIN-CONTAINING PROTEIN"/>
    <property type="match status" value="1"/>
</dbReference>
<dbReference type="AlphaFoldDB" id="A0A2P6SDU6"/>
<evidence type="ECO:0000313" key="2">
    <source>
        <dbReference type="Proteomes" id="UP000238479"/>
    </source>
</evidence>
<comment type="caution">
    <text evidence="1">The sequence shown here is derived from an EMBL/GenBank/DDBJ whole genome shotgun (WGS) entry which is preliminary data.</text>
</comment>
<dbReference type="InterPro" id="IPR052035">
    <property type="entry name" value="ZnF_BED_domain_contain"/>
</dbReference>
<reference evidence="1 2" key="1">
    <citation type="journal article" date="2018" name="Nat. Genet.">
        <title>The Rosa genome provides new insights in the design of modern roses.</title>
        <authorList>
            <person name="Bendahmane M."/>
        </authorList>
    </citation>
    <scope>NUCLEOTIDE SEQUENCE [LARGE SCALE GENOMIC DNA]</scope>
    <source>
        <strain evidence="2">cv. Old Blush</strain>
    </source>
</reference>
<proteinExistence type="predicted"/>
<evidence type="ECO:0000313" key="1">
    <source>
        <dbReference type="EMBL" id="PRQ56849.1"/>
    </source>
</evidence>
<dbReference type="STRING" id="74649.A0A2P6SDU6"/>
<gene>
    <name evidence="1" type="ORF">RchiOBHm_Chr1g0341811</name>
</gene>
<organism evidence="1 2">
    <name type="scientific">Rosa chinensis</name>
    <name type="common">China rose</name>
    <dbReference type="NCBI Taxonomy" id="74649"/>
    <lineage>
        <taxon>Eukaryota</taxon>
        <taxon>Viridiplantae</taxon>
        <taxon>Streptophyta</taxon>
        <taxon>Embryophyta</taxon>
        <taxon>Tracheophyta</taxon>
        <taxon>Spermatophyta</taxon>
        <taxon>Magnoliopsida</taxon>
        <taxon>eudicotyledons</taxon>
        <taxon>Gunneridae</taxon>
        <taxon>Pentapetalae</taxon>
        <taxon>rosids</taxon>
        <taxon>fabids</taxon>
        <taxon>Rosales</taxon>
        <taxon>Rosaceae</taxon>
        <taxon>Rosoideae</taxon>
        <taxon>Rosoideae incertae sedis</taxon>
        <taxon>Rosa</taxon>
    </lineage>
</organism>
<name>A0A2P6SDU6_ROSCH</name>
<keyword evidence="2" id="KW-1185">Reference proteome</keyword>
<dbReference type="Proteomes" id="UP000238479">
    <property type="component" value="Chromosome 1"/>
</dbReference>
<dbReference type="PANTHER" id="PTHR46481">
    <property type="entry name" value="ZINC FINGER BED DOMAIN-CONTAINING PROTEIN 4"/>
    <property type="match status" value="1"/>
</dbReference>
<protein>
    <submittedName>
        <fullName evidence="1">Putative ribonuclease H-like domain-containing protein</fullName>
    </submittedName>
</protein>
<dbReference type="InterPro" id="IPR012337">
    <property type="entry name" value="RNaseH-like_sf"/>
</dbReference>
<sequence length="272" mass="31349">MRTHMLYQCKKCPAYQPAKKQKFLSFDSADSGGKLVARGWDPDECRRALAKMIVRDELPFSHVEGQGFIEFMKIASPRFDPPSRRTIGRDIRDIYQFEKEKIREFLARNNLRVSLTTDTWTSVQNINYLVLTAHFIDETWVLHKRIINFTVIPNHKGKTIGKLVESCCINWGIERVFSIVVDNASSNQVAIEYMKEKIGNWKQLVLGGSFLHVRCCCHVLNLIVRDGMEELDSSIDAIRNAVKFIRSSPARLEKFRKCASREKVDHKGVLCL</sequence>
<dbReference type="OMA" id="VESCCIN"/>
<dbReference type="EMBL" id="PDCK01000039">
    <property type="protein sequence ID" value="PRQ56849.1"/>
    <property type="molecule type" value="Genomic_DNA"/>
</dbReference>
<dbReference type="SUPFAM" id="SSF140996">
    <property type="entry name" value="Hermes dimerisation domain"/>
    <property type="match status" value="1"/>
</dbReference>
<accession>A0A2P6SDU6</accession>